<accession>A0A5E6M8K9</accession>
<dbReference type="Proteomes" id="UP000334923">
    <property type="component" value="Unassembled WGS sequence"/>
</dbReference>
<feature type="chain" id="PRO_5023037809" evidence="1">
    <location>
        <begin position="36"/>
        <end position="254"/>
    </location>
</feature>
<proteinExistence type="predicted"/>
<feature type="signal peptide" evidence="1">
    <location>
        <begin position="1"/>
        <end position="35"/>
    </location>
</feature>
<sequence length="254" mass="28445">MKKATLPAPRPLSALVASLAAGLLLTFCTGFPAEAASEKTSYPWHKSIVTTVFWIGQGRTPISAATNVASAWDVHWTRNYGGLDDPSRRVGFLPRRFAATLNPFYVALPFNDVAYPDLARRWIPWYREPSRGNRYVSQCKGRWVQIRHKGKVAYAQWEDVGPLRADFPSYIFGSDRPHLYNGAGLDVSPAVRDLLGLHGLDLTDWRFVSEEEVPTGPWMKYGEQAILLRAILNEERRAAQSSGLFAPALFPAKR</sequence>
<dbReference type="OrthoDB" id="186568at2"/>
<keyword evidence="1" id="KW-0732">Signal</keyword>
<evidence type="ECO:0000313" key="3">
    <source>
        <dbReference type="Proteomes" id="UP000334923"/>
    </source>
</evidence>
<dbReference type="RefSeq" id="WP_142659759.1">
    <property type="nucleotide sequence ID" value="NZ_CABFVA020000034.1"/>
</dbReference>
<name>A0A5E6M8K9_9BACT</name>
<reference evidence="2 3" key="1">
    <citation type="submission" date="2019-09" db="EMBL/GenBank/DDBJ databases">
        <authorList>
            <person name="Cremers G."/>
        </authorList>
    </citation>
    <scope>NUCLEOTIDE SEQUENCE [LARGE SCALE GENOMIC DNA]</scope>
    <source>
        <strain evidence="2">4A</strain>
    </source>
</reference>
<evidence type="ECO:0000313" key="2">
    <source>
        <dbReference type="EMBL" id="VVM05891.1"/>
    </source>
</evidence>
<protein>
    <submittedName>
        <fullName evidence="2">Uncharacterized protein</fullName>
    </submittedName>
</protein>
<dbReference type="EMBL" id="CABFVA020000034">
    <property type="protein sequence ID" value="VVM05891.1"/>
    <property type="molecule type" value="Genomic_DNA"/>
</dbReference>
<organism evidence="2 3">
    <name type="scientific">Methylacidimicrobium tartarophylax</name>
    <dbReference type="NCBI Taxonomy" id="1041768"/>
    <lineage>
        <taxon>Bacteria</taxon>
        <taxon>Pseudomonadati</taxon>
        <taxon>Verrucomicrobiota</taxon>
        <taxon>Methylacidimicrobium</taxon>
    </lineage>
</organism>
<dbReference type="AlphaFoldDB" id="A0A5E6M8K9"/>
<gene>
    <name evidence="2" type="ORF">MAMT_00849</name>
</gene>
<keyword evidence="3" id="KW-1185">Reference proteome</keyword>
<evidence type="ECO:0000256" key="1">
    <source>
        <dbReference type="SAM" id="SignalP"/>
    </source>
</evidence>